<dbReference type="Proteomes" id="UP000321720">
    <property type="component" value="Unassembled WGS sequence"/>
</dbReference>
<keyword evidence="2" id="KW-1185">Reference proteome</keyword>
<sequence length="223" mass="23948">MLSAVRVVVAITLPSIGVSGPYSAARRLGIPDEGGYNCTVTASAEFPTDPEDREGWLSPADIAHARTHLPLVYVDAVPVRVDDSGDVVAVGLLLRVTREGVMSRALVSGRVMYHERIRDALLRHVEKDLGPVALPQVPASPQPFTVAEYFPTPGVTPYHDPRQHAVSLAYVVPVAGDCRPQQDAIDLAWLTPEEVCGEAVQAEMNGGQGLLLRQAMAFVGRLP</sequence>
<evidence type="ECO:0000313" key="2">
    <source>
        <dbReference type="Proteomes" id="UP000321720"/>
    </source>
</evidence>
<comment type="caution">
    <text evidence="1">The sequence shown here is derived from an EMBL/GenBank/DDBJ whole genome shotgun (WGS) entry which is preliminary data.</text>
</comment>
<dbReference type="InterPro" id="IPR015797">
    <property type="entry name" value="NUDIX_hydrolase-like_dom_sf"/>
</dbReference>
<dbReference type="Pfam" id="PF16262">
    <property type="entry name" value="DUF4916"/>
    <property type="match status" value="1"/>
</dbReference>
<organism evidence="1 2">
    <name type="scientific">Cellulomonas composti</name>
    <dbReference type="NCBI Taxonomy" id="266130"/>
    <lineage>
        <taxon>Bacteria</taxon>
        <taxon>Bacillati</taxon>
        <taxon>Actinomycetota</taxon>
        <taxon>Actinomycetes</taxon>
        <taxon>Micrococcales</taxon>
        <taxon>Cellulomonadaceae</taxon>
        <taxon>Cellulomonas</taxon>
    </lineage>
</organism>
<dbReference type="SUPFAM" id="SSF55811">
    <property type="entry name" value="Nudix"/>
    <property type="match status" value="1"/>
</dbReference>
<evidence type="ECO:0000313" key="1">
    <source>
        <dbReference type="EMBL" id="GEL94755.1"/>
    </source>
</evidence>
<dbReference type="AlphaFoldDB" id="A0A511J9T5"/>
<proteinExistence type="predicted"/>
<name>A0A511J9T5_9CELL</name>
<dbReference type="InterPro" id="IPR032582">
    <property type="entry name" value="DUF4916"/>
</dbReference>
<accession>A0A511J9T5</accession>
<dbReference type="Gene3D" id="3.90.79.10">
    <property type="entry name" value="Nucleoside Triphosphate Pyrophosphohydrolase"/>
    <property type="match status" value="1"/>
</dbReference>
<reference evidence="1 2" key="1">
    <citation type="submission" date="2019-07" db="EMBL/GenBank/DDBJ databases">
        <title>Whole genome shotgun sequence of Cellulomonas composti NBRC 100758.</title>
        <authorList>
            <person name="Hosoyama A."/>
            <person name="Uohara A."/>
            <person name="Ohji S."/>
            <person name="Ichikawa N."/>
        </authorList>
    </citation>
    <scope>NUCLEOTIDE SEQUENCE [LARGE SCALE GENOMIC DNA]</scope>
    <source>
        <strain evidence="1 2">NBRC 100758</strain>
    </source>
</reference>
<gene>
    <name evidence="1" type="ORF">CCO02nite_14130</name>
</gene>
<protein>
    <submittedName>
        <fullName evidence="1">DUF4916 domain-containing protein</fullName>
    </submittedName>
</protein>
<dbReference type="EMBL" id="BJWG01000005">
    <property type="protein sequence ID" value="GEL94755.1"/>
    <property type="molecule type" value="Genomic_DNA"/>
</dbReference>